<protein>
    <submittedName>
        <fullName evidence="7">Ribonuclease H-like domain-containing protein</fullName>
    </submittedName>
</protein>
<reference evidence="7" key="1">
    <citation type="journal article" date="2019" name="Sci. Rep.">
        <title>Draft genome of Tanacetum cinerariifolium, the natural source of mosquito coil.</title>
        <authorList>
            <person name="Yamashiro T."/>
            <person name="Shiraishi A."/>
            <person name="Satake H."/>
            <person name="Nakayama K."/>
        </authorList>
    </citation>
    <scope>NUCLEOTIDE SEQUENCE</scope>
</reference>
<keyword evidence="3" id="KW-0479">Metal-binding</keyword>
<name>A0A6L2NJR9_TANCI</name>
<feature type="region of interest" description="Disordered" evidence="5">
    <location>
        <begin position="422"/>
        <end position="452"/>
    </location>
</feature>
<evidence type="ECO:0000256" key="5">
    <source>
        <dbReference type="SAM" id="MobiDB-lite"/>
    </source>
</evidence>
<comment type="caution">
    <text evidence="7">The sequence shown here is derived from an EMBL/GenBank/DDBJ whole genome shotgun (WGS) entry which is preliminary data.</text>
</comment>
<dbReference type="Gene3D" id="3.30.572.10">
    <property type="entry name" value="Thymidylate synthase/dCMP hydroxymethylase domain"/>
    <property type="match status" value="1"/>
</dbReference>
<accession>A0A6L2NJR9</accession>
<feature type="domain" description="CCHC-type" evidence="6">
    <location>
        <begin position="139"/>
        <end position="153"/>
    </location>
</feature>
<evidence type="ECO:0000313" key="7">
    <source>
        <dbReference type="EMBL" id="GEU85719.1"/>
    </source>
</evidence>
<dbReference type="Gene3D" id="3.30.420.40">
    <property type="match status" value="1"/>
</dbReference>
<gene>
    <name evidence="7" type="ORF">Tci_057697</name>
</gene>
<dbReference type="EMBL" id="BKCJ010009167">
    <property type="protein sequence ID" value="GEU85719.1"/>
    <property type="molecule type" value="Genomic_DNA"/>
</dbReference>
<dbReference type="GO" id="GO:0003676">
    <property type="term" value="F:nucleic acid binding"/>
    <property type="evidence" value="ECO:0007669"/>
    <property type="project" value="InterPro"/>
</dbReference>
<dbReference type="SUPFAM" id="SSF57756">
    <property type="entry name" value="Retrovirus zinc finger-like domains"/>
    <property type="match status" value="1"/>
</dbReference>
<evidence type="ECO:0000259" key="6">
    <source>
        <dbReference type="PROSITE" id="PS50158"/>
    </source>
</evidence>
<dbReference type="GO" id="GO:0005524">
    <property type="term" value="F:ATP binding"/>
    <property type="evidence" value="ECO:0007669"/>
    <property type="project" value="UniProtKB-KW"/>
</dbReference>
<evidence type="ECO:0000256" key="1">
    <source>
        <dbReference type="ARBA" id="ARBA00022741"/>
    </source>
</evidence>
<dbReference type="InterPro" id="IPR001878">
    <property type="entry name" value="Znf_CCHC"/>
</dbReference>
<keyword evidence="3" id="KW-0863">Zinc-finger</keyword>
<organism evidence="7">
    <name type="scientific">Tanacetum cinerariifolium</name>
    <name type="common">Dalmatian daisy</name>
    <name type="synonym">Chrysanthemum cinerariifolium</name>
    <dbReference type="NCBI Taxonomy" id="118510"/>
    <lineage>
        <taxon>Eukaryota</taxon>
        <taxon>Viridiplantae</taxon>
        <taxon>Streptophyta</taxon>
        <taxon>Embryophyta</taxon>
        <taxon>Tracheophyta</taxon>
        <taxon>Spermatophyta</taxon>
        <taxon>Magnoliopsida</taxon>
        <taxon>eudicotyledons</taxon>
        <taxon>Gunneridae</taxon>
        <taxon>Pentapetalae</taxon>
        <taxon>asterids</taxon>
        <taxon>campanulids</taxon>
        <taxon>Asterales</taxon>
        <taxon>Asteraceae</taxon>
        <taxon>Asteroideae</taxon>
        <taxon>Anthemideae</taxon>
        <taxon>Anthemidinae</taxon>
        <taxon>Tanacetum</taxon>
    </lineage>
</organism>
<dbReference type="GO" id="GO:0008270">
    <property type="term" value="F:zinc ion binding"/>
    <property type="evidence" value="ECO:0007669"/>
    <property type="project" value="UniProtKB-KW"/>
</dbReference>
<dbReference type="InterPro" id="IPR057670">
    <property type="entry name" value="SH3_retrovirus"/>
</dbReference>
<keyword evidence="3" id="KW-0862">Zinc</keyword>
<keyword evidence="2 4" id="KW-0067">ATP-binding</keyword>
<evidence type="ECO:0000256" key="4">
    <source>
        <dbReference type="RuleBase" id="RU003322"/>
    </source>
</evidence>
<evidence type="ECO:0000256" key="3">
    <source>
        <dbReference type="PROSITE-ProRule" id="PRU00047"/>
    </source>
</evidence>
<dbReference type="Pfam" id="PF00012">
    <property type="entry name" value="HSP70"/>
    <property type="match status" value="1"/>
</dbReference>
<dbReference type="InterPro" id="IPR036926">
    <property type="entry name" value="Thymidate_synth/dCMP_Mease_sf"/>
</dbReference>
<comment type="similarity">
    <text evidence="4">Belongs to the heat shock protein 70 family.</text>
</comment>
<dbReference type="PROSITE" id="PS50158">
    <property type="entry name" value="ZF_CCHC"/>
    <property type="match status" value="1"/>
</dbReference>
<sequence length="703" mass="78923">MVAAKIPMPNLNEFELWKMMIEQYFLMTDYALWEVILNGDSPPLIRYVEDVETPYPPTTIKENLNDAVIYSFFPSQSNSPQLDNEDLKQIDHDDLEEIDLKWQMAMLTMRARRFLQKTRRNLGVKGTETIGFDKNKVECYNCHIIGHFSRECRAFKHQDNKNREAPRRTVPVEDTNSNPLVSQCDRLGYDWSDQSEDGPTNFALMAYTSSSSSSLDTEGNRENTVKSSACWIWRAEGNVIDHISKDNRAYMLKIFNYVDLQGRLNGCSRHVTGSKSFITDYQEFDGGFVVFGGSPKGDHLGKFEGKANEGFLVGYSINSKAFRVFNSRTRKVKENLHIKFLENKPNVAGRGPKWLFDIDSLTISMNYEPVAVGNQTNHDAGIKIHDIAGQARQEKASDHEYILLSFMPSLSTRSLDDKDADEVPIKGDEGVSTGSGINDQKRTDSSTQDVNTVGPSINTASININIGSLNINDVGSNDPSVPSLEETSIFNDVYNDIKVGAEADTNNLGLLTVVSPIPTTRVHKDHPKEQIIGDLNLATQTRRMINFLKKMLWPFENEYLDGFEHGMQVMFAWNPTDGTSALSHAFTDYVPDDFVYVLGDALVYSTHVRHLQDQLKKTPKPFPDVVNVAGLEVKRTIYELTAAAINYALDKKDDVIGKMNVLVFELGAGTFDVSILTIDERGVIEVKATGVIDEKGVMITLRL</sequence>
<dbReference type="SMART" id="SM00343">
    <property type="entry name" value="ZnF_C2HC"/>
    <property type="match status" value="1"/>
</dbReference>
<dbReference type="InterPro" id="IPR036875">
    <property type="entry name" value="Znf_CCHC_sf"/>
</dbReference>
<proteinExistence type="inferred from homology"/>
<dbReference type="GO" id="GO:0140662">
    <property type="term" value="F:ATP-dependent protein folding chaperone"/>
    <property type="evidence" value="ECO:0007669"/>
    <property type="project" value="InterPro"/>
</dbReference>
<dbReference type="PANTHER" id="PTHR19375">
    <property type="entry name" value="HEAT SHOCK PROTEIN 70KDA"/>
    <property type="match status" value="1"/>
</dbReference>
<keyword evidence="1 4" id="KW-0547">Nucleotide-binding</keyword>
<dbReference type="InterPro" id="IPR013126">
    <property type="entry name" value="Hsp_70_fam"/>
</dbReference>
<dbReference type="Pfam" id="PF25597">
    <property type="entry name" value="SH3_retrovirus"/>
    <property type="match status" value="1"/>
</dbReference>
<evidence type="ECO:0000256" key="2">
    <source>
        <dbReference type="ARBA" id="ARBA00022840"/>
    </source>
</evidence>
<dbReference type="AlphaFoldDB" id="A0A6L2NJR9"/>